<accession>A0A4V1X8N9</accession>
<dbReference type="PANTHER" id="PTHR24320">
    <property type="entry name" value="RETINOL DEHYDROGENASE"/>
    <property type="match status" value="1"/>
</dbReference>
<name>A0A4V1X8N9_9PEZI</name>
<evidence type="ECO:0000256" key="2">
    <source>
        <dbReference type="ARBA" id="ARBA00023002"/>
    </source>
</evidence>
<dbReference type="Pfam" id="PF00106">
    <property type="entry name" value="adh_short"/>
    <property type="match status" value="1"/>
</dbReference>
<dbReference type="Proteomes" id="UP000293360">
    <property type="component" value="Unassembled WGS sequence"/>
</dbReference>
<keyword evidence="2" id="KW-0560">Oxidoreductase</keyword>
<organism evidence="3 4">
    <name type="scientific">Monosporascus ibericus</name>
    <dbReference type="NCBI Taxonomy" id="155417"/>
    <lineage>
        <taxon>Eukaryota</taxon>
        <taxon>Fungi</taxon>
        <taxon>Dikarya</taxon>
        <taxon>Ascomycota</taxon>
        <taxon>Pezizomycotina</taxon>
        <taxon>Sordariomycetes</taxon>
        <taxon>Xylariomycetidae</taxon>
        <taxon>Xylariales</taxon>
        <taxon>Xylariales incertae sedis</taxon>
        <taxon>Monosporascus</taxon>
    </lineage>
</organism>
<dbReference type="OrthoDB" id="191139at2759"/>
<dbReference type="Gene3D" id="3.40.50.720">
    <property type="entry name" value="NAD(P)-binding Rossmann-like Domain"/>
    <property type="match status" value="1"/>
</dbReference>
<proteinExistence type="inferred from homology"/>
<protein>
    <recommendedName>
        <fullName evidence="5">Short-chain dehydrogenase</fullName>
    </recommendedName>
</protein>
<dbReference type="InterPro" id="IPR002347">
    <property type="entry name" value="SDR_fam"/>
</dbReference>
<dbReference type="PANTHER" id="PTHR24320:SF283">
    <property type="entry name" value="RETINOL DEHYDROGENASE 11"/>
    <property type="match status" value="1"/>
</dbReference>
<keyword evidence="4" id="KW-1185">Reference proteome</keyword>
<dbReference type="GO" id="GO:0016491">
    <property type="term" value="F:oxidoreductase activity"/>
    <property type="evidence" value="ECO:0007669"/>
    <property type="project" value="UniProtKB-KW"/>
</dbReference>
<dbReference type="AlphaFoldDB" id="A0A4V1X8N9"/>
<evidence type="ECO:0000313" key="4">
    <source>
        <dbReference type="Proteomes" id="UP000293360"/>
    </source>
</evidence>
<sequence>MPTTTHPEFNANTEGLEVAKAFADGVRGKTIIVTGVNLKGIGFSTAQAFASQSPARLVLTGRNPAKIGECIDALKAEYPDVDYRALMMDLSSQKSVRAAAAEVLAWPDVEAVDILVNSAAVMGVPERTLSDEGIELHFATNHIGHWLFTCLIMPKLVRAAEGRPKGSVRVVNVTSLSPTGAQMRWSDINFDKKNRDLPKAEQPNYAVLNAWGYTDVEDKSYVPLEGYNQSKVANVLFGIAANKRLLEKYGVLTLAVHPGIIKTELARQFPREIIDATKAMFDQGIYAFKTQGAGASTSLVASLDPKLAQDVGETKNGSENYGAYLIDCQVSDKATPLAVSSDEAEKLWRLSEGLVKQKFSW</sequence>
<evidence type="ECO:0008006" key="5">
    <source>
        <dbReference type="Google" id="ProtNLM"/>
    </source>
</evidence>
<reference evidence="3 4" key="1">
    <citation type="submission" date="2018-06" db="EMBL/GenBank/DDBJ databases">
        <title>Complete Genomes of Monosporascus.</title>
        <authorList>
            <person name="Robinson A.J."/>
            <person name="Natvig D.O."/>
        </authorList>
    </citation>
    <scope>NUCLEOTIDE SEQUENCE [LARGE SCALE GENOMIC DNA]</scope>
    <source>
        <strain evidence="3 4">CBS 110550</strain>
    </source>
</reference>
<dbReference type="InterPro" id="IPR036291">
    <property type="entry name" value="NAD(P)-bd_dom_sf"/>
</dbReference>
<comment type="similarity">
    <text evidence="1">Belongs to the short-chain dehydrogenases/reductases (SDR) family.</text>
</comment>
<dbReference type="STRING" id="155417.A0A4V1X8N9"/>
<comment type="caution">
    <text evidence="3">The sequence shown here is derived from an EMBL/GenBank/DDBJ whole genome shotgun (WGS) entry which is preliminary data.</text>
</comment>
<dbReference type="SUPFAM" id="SSF51735">
    <property type="entry name" value="NAD(P)-binding Rossmann-fold domains"/>
    <property type="match status" value="1"/>
</dbReference>
<evidence type="ECO:0000313" key="3">
    <source>
        <dbReference type="EMBL" id="RYO75251.1"/>
    </source>
</evidence>
<dbReference type="PRINTS" id="PR00081">
    <property type="entry name" value="GDHRDH"/>
</dbReference>
<evidence type="ECO:0000256" key="1">
    <source>
        <dbReference type="ARBA" id="ARBA00006484"/>
    </source>
</evidence>
<gene>
    <name evidence="3" type="ORF">DL764_010537</name>
</gene>
<dbReference type="EMBL" id="QJNU01001566">
    <property type="protein sequence ID" value="RYO75251.1"/>
    <property type="molecule type" value="Genomic_DNA"/>
</dbReference>